<dbReference type="PROSITE" id="PS50112">
    <property type="entry name" value="PAS"/>
    <property type="match status" value="1"/>
</dbReference>
<keyword evidence="6" id="KW-0175">Coiled coil</keyword>
<dbReference type="EC" id="2.7.13.3" evidence="2"/>
<comment type="caution">
    <text evidence="10">The sequence shown here is derived from an EMBL/GenBank/DDBJ whole genome shotgun (WGS) entry which is preliminary data.</text>
</comment>
<dbReference type="Pfam" id="PF08448">
    <property type="entry name" value="PAS_4"/>
    <property type="match status" value="4"/>
</dbReference>
<dbReference type="RefSeq" id="WP_241937225.1">
    <property type="nucleotide sequence ID" value="NZ_JALBGC010000004.1"/>
</dbReference>
<feature type="domain" description="Histidine kinase" evidence="7">
    <location>
        <begin position="761"/>
        <end position="974"/>
    </location>
</feature>
<dbReference type="CDD" id="cd00130">
    <property type="entry name" value="PAS"/>
    <property type="match status" value="1"/>
</dbReference>
<organism evidence="10 11">
    <name type="scientific">Hymenobacter cyanobacteriorum</name>
    <dbReference type="NCBI Taxonomy" id="2926463"/>
    <lineage>
        <taxon>Bacteria</taxon>
        <taxon>Pseudomonadati</taxon>
        <taxon>Bacteroidota</taxon>
        <taxon>Cytophagia</taxon>
        <taxon>Cytophagales</taxon>
        <taxon>Hymenobacteraceae</taxon>
        <taxon>Hymenobacter</taxon>
    </lineage>
</organism>
<dbReference type="InterPro" id="IPR005467">
    <property type="entry name" value="His_kinase_dom"/>
</dbReference>
<dbReference type="SMART" id="SM00387">
    <property type="entry name" value="HATPase_c"/>
    <property type="match status" value="1"/>
</dbReference>
<evidence type="ECO:0000256" key="3">
    <source>
        <dbReference type="ARBA" id="ARBA00022553"/>
    </source>
</evidence>
<name>A0A9X1VIQ5_9BACT</name>
<dbReference type="InterPro" id="IPR036890">
    <property type="entry name" value="HATPase_C_sf"/>
</dbReference>
<dbReference type="SMART" id="SM00388">
    <property type="entry name" value="HisKA"/>
    <property type="match status" value="1"/>
</dbReference>
<dbReference type="InterPro" id="IPR003594">
    <property type="entry name" value="HATPase_dom"/>
</dbReference>
<dbReference type="InterPro" id="IPR035965">
    <property type="entry name" value="PAS-like_dom_sf"/>
</dbReference>
<dbReference type="InterPro" id="IPR003661">
    <property type="entry name" value="HisK_dim/P_dom"/>
</dbReference>
<feature type="domain" description="PAC" evidence="9">
    <location>
        <begin position="544"/>
        <end position="596"/>
    </location>
</feature>
<dbReference type="SUPFAM" id="SSF47384">
    <property type="entry name" value="Homodimeric domain of signal transducing histidine kinase"/>
    <property type="match status" value="1"/>
</dbReference>
<keyword evidence="11" id="KW-1185">Reference proteome</keyword>
<accession>A0A9X1VIQ5</accession>
<dbReference type="InterPro" id="IPR004358">
    <property type="entry name" value="Sig_transdc_His_kin-like_C"/>
</dbReference>
<evidence type="ECO:0000256" key="6">
    <source>
        <dbReference type="SAM" id="Coils"/>
    </source>
</evidence>
<dbReference type="AlphaFoldDB" id="A0A9X1VIQ5"/>
<dbReference type="Proteomes" id="UP001139193">
    <property type="component" value="Unassembled WGS sequence"/>
</dbReference>
<dbReference type="Gene3D" id="3.30.450.20">
    <property type="entry name" value="PAS domain"/>
    <property type="match status" value="4"/>
</dbReference>
<reference evidence="10" key="1">
    <citation type="submission" date="2022-03" db="EMBL/GenBank/DDBJ databases">
        <title>Bacterial whole genome sequence for Hymenobacter sp. DH14.</title>
        <authorList>
            <person name="Le V."/>
        </authorList>
    </citation>
    <scope>NUCLEOTIDE SEQUENCE</scope>
    <source>
        <strain evidence="10">DH14</strain>
    </source>
</reference>
<dbReference type="CDD" id="cd00082">
    <property type="entry name" value="HisKA"/>
    <property type="match status" value="1"/>
</dbReference>
<keyword evidence="4" id="KW-0808">Transferase</keyword>
<dbReference type="InterPro" id="IPR000014">
    <property type="entry name" value="PAS"/>
</dbReference>
<dbReference type="InterPro" id="IPR013656">
    <property type="entry name" value="PAS_4"/>
</dbReference>
<dbReference type="EMBL" id="JALBGC010000004">
    <property type="protein sequence ID" value="MCI1189002.1"/>
    <property type="molecule type" value="Genomic_DNA"/>
</dbReference>
<gene>
    <name evidence="10" type="ORF">MON38_16385</name>
</gene>
<evidence type="ECO:0000259" key="8">
    <source>
        <dbReference type="PROSITE" id="PS50112"/>
    </source>
</evidence>
<dbReference type="InterPro" id="IPR036097">
    <property type="entry name" value="HisK_dim/P_sf"/>
</dbReference>
<dbReference type="SUPFAM" id="SSF55785">
    <property type="entry name" value="PYP-like sensor domain (PAS domain)"/>
    <property type="match status" value="4"/>
</dbReference>
<dbReference type="PANTHER" id="PTHR43304">
    <property type="entry name" value="PHYTOCHROME-LIKE PROTEIN CPH1"/>
    <property type="match status" value="1"/>
</dbReference>
<dbReference type="InterPro" id="IPR052162">
    <property type="entry name" value="Sensor_kinase/Photoreceptor"/>
</dbReference>
<dbReference type="SMART" id="SM00091">
    <property type="entry name" value="PAS"/>
    <property type="match status" value="4"/>
</dbReference>
<dbReference type="Gene3D" id="1.10.287.130">
    <property type="match status" value="1"/>
</dbReference>
<protein>
    <recommendedName>
        <fullName evidence="2">histidine kinase</fullName>
        <ecNumber evidence="2">2.7.13.3</ecNumber>
    </recommendedName>
</protein>
<dbReference type="Gene3D" id="3.30.565.10">
    <property type="entry name" value="Histidine kinase-like ATPase, C-terminal domain"/>
    <property type="match status" value="1"/>
</dbReference>
<dbReference type="PROSITE" id="PS50113">
    <property type="entry name" value="PAC"/>
    <property type="match status" value="1"/>
</dbReference>
<feature type="domain" description="PAS" evidence="8">
    <location>
        <begin position="159"/>
        <end position="208"/>
    </location>
</feature>
<dbReference type="PRINTS" id="PR00344">
    <property type="entry name" value="BCTRLSENSOR"/>
</dbReference>
<proteinExistence type="predicted"/>
<evidence type="ECO:0000313" key="10">
    <source>
        <dbReference type="EMBL" id="MCI1189002.1"/>
    </source>
</evidence>
<evidence type="ECO:0000256" key="2">
    <source>
        <dbReference type="ARBA" id="ARBA00012438"/>
    </source>
</evidence>
<keyword evidence="5" id="KW-0418">Kinase</keyword>
<sequence>MPDFTVSALPSATPAADEMLRTVLEVALTPILLLRPHYAAEGGELADFGLDYLNPAALQMGGWPGQPGGTLQGHFPVSWTNGVFAFFRRVFETGEAGRHDFHYQAEGFDNYFEVAARRQGEQLVASFLDTASHSRTTVEAVLRESQAREQAARAEAERQRGELERVFEQAPIAIAVYRGPNYIIELANPTVARLWGRTQEQLIGKGLFEALPEVAGMGYEQLLDGVMATGVPHVAHAMEAQHDRNGHRETVYWDFVYVPMYEADGSVYGAMVVATEVTTQVLARQQMQQLNEELEMRVTARSAEARAAQYEAEQQREHARAQQALLGLILGQVPASIATLSGPEHRFSYFNEPYQTLVAGRAVLGQTVAEALPEVAEQGFISLLDQVYSTGQPFIGTETLALLHNPITGQDEQRYIDLLYQPLFDAQQQPQGILAFVLDVTDRVRARKQAETLQTAMMAVLKRQGQQRQDLYQIFEQAAPAIVLLREPNHRIEYFNPAFAELFPPEEWTGPLLGHTIAEVYPRIRMAGLVKLIDEVFNTGESQTVLDLPLAELQPGSPRYVTLAYQAYREDGRIVGVAAFAYDVTEQVRARLQLEDQQAELQRIFEQAPVPITILRGPEFNIELANEAVQAIWQRPAAQVMGRPYFEALPETAGQGFEQIFAEVIRTSKPHFVTEAPVQLPQLGTSETRQGYVNFAFQPLFDAQQQPTGIMAMGVEVTDQVRARQQVQALNEEMQATNRELHDTNQRLSRTNADLDTFVYTASHDLKAPIANIEGLLNALRHDLPTEVMQGRLVPRLLNLMEGSVARFQQTIGHLTDISQLQQPEATETVDLAALIRNVQLDLAPLIEAASASLTVQVTDCETVRVAPKTLRSVVYNLLSNAVKYRAPGRPAQVQLRAHCTAQQVVLEVQDNGLGLNETQQTQLFGMFRRLHTHVEGSGVGLFMVKRLIENAGGTIEVRSQPDAGTTFTVTLPA</sequence>
<comment type="catalytic activity">
    <reaction evidence="1">
        <text>ATP + protein L-histidine = ADP + protein N-phospho-L-histidine.</text>
        <dbReference type="EC" id="2.7.13.3"/>
    </reaction>
</comment>
<keyword evidence="3" id="KW-0597">Phosphoprotein</keyword>
<dbReference type="Pfam" id="PF02518">
    <property type="entry name" value="HATPase_c"/>
    <property type="match status" value="1"/>
</dbReference>
<evidence type="ECO:0000259" key="7">
    <source>
        <dbReference type="PROSITE" id="PS50109"/>
    </source>
</evidence>
<evidence type="ECO:0000256" key="1">
    <source>
        <dbReference type="ARBA" id="ARBA00000085"/>
    </source>
</evidence>
<feature type="coiled-coil region" evidence="6">
    <location>
        <begin position="720"/>
        <end position="754"/>
    </location>
</feature>
<dbReference type="InterPro" id="IPR000700">
    <property type="entry name" value="PAS-assoc_C"/>
</dbReference>
<evidence type="ECO:0000256" key="5">
    <source>
        <dbReference type="ARBA" id="ARBA00022777"/>
    </source>
</evidence>
<dbReference type="SUPFAM" id="SSF55874">
    <property type="entry name" value="ATPase domain of HSP90 chaperone/DNA topoisomerase II/histidine kinase"/>
    <property type="match status" value="1"/>
</dbReference>
<evidence type="ECO:0000313" key="11">
    <source>
        <dbReference type="Proteomes" id="UP001139193"/>
    </source>
</evidence>
<dbReference type="GO" id="GO:0000155">
    <property type="term" value="F:phosphorelay sensor kinase activity"/>
    <property type="evidence" value="ECO:0007669"/>
    <property type="project" value="InterPro"/>
</dbReference>
<evidence type="ECO:0000256" key="4">
    <source>
        <dbReference type="ARBA" id="ARBA00022679"/>
    </source>
</evidence>
<dbReference type="PROSITE" id="PS50109">
    <property type="entry name" value="HIS_KIN"/>
    <property type="match status" value="1"/>
</dbReference>
<evidence type="ECO:0000259" key="9">
    <source>
        <dbReference type="PROSITE" id="PS50113"/>
    </source>
</evidence>
<dbReference type="PANTHER" id="PTHR43304:SF1">
    <property type="entry name" value="PAC DOMAIN-CONTAINING PROTEIN"/>
    <property type="match status" value="1"/>
</dbReference>